<keyword evidence="7" id="KW-1185">Reference proteome</keyword>
<evidence type="ECO:0000256" key="3">
    <source>
        <dbReference type="ARBA" id="ARBA00023315"/>
    </source>
</evidence>
<comment type="caution">
    <text evidence="6">The sequence shown here is derived from an EMBL/GenBank/DDBJ whole genome shotgun (WGS) entry which is preliminary data.</text>
</comment>
<name>A0A2V1P1T4_9RHOB</name>
<dbReference type="RefSeq" id="WP_109389089.1">
    <property type="nucleotide sequence ID" value="NZ_QETF01000012.1"/>
</dbReference>
<dbReference type="AlphaFoldDB" id="A0A2V1P1T4"/>
<keyword evidence="3 6" id="KW-0012">Acyltransferase</keyword>
<keyword evidence="2 6" id="KW-0808">Transferase</keyword>
<reference evidence="7" key="1">
    <citation type="submission" date="2018-05" db="EMBL/GenBank/DDBJ databases">
        <authorList>
            <person name="Du Z."/>
            <person name="Wang X."/>
        </authorList>
    </citation>
    <scope>NUCLEOTIDE SEQUENCE [LARGE SCALE GENOMIC DNA]</scope>
    <source>
        <strain evidence="7">WDS4C29</strain>
    </source>
</reference>
<feature type="transmembrane region" description="Helical" evidence="4">
    <location>
        <begin position="6"/>
        <end position="28"/>
    </location>
</feature>
<accession>A0A2V1P1T4</accession>
<proteinExistence type="predicted"/>
<dbReference type="GO" id="GO:0003841">
    <property type="term" value="F:1-acylglycerol-3-phosphate O-acyltransferase activity"/>
    <property type="evidence" value="ECO:0007669"/>
    <property type="project" value="TreeGrafter"/>
</dbReference>
<evidence type="ECO:0000256" key="4">
    <source>
        <dbReference type="SAM" id="Phobius"/>
    </source>
</evidence>
<evidence type="ECO:0000313" key="6">
    <source>
        <dbReference type="EMBL" id="PWG16493.1"/>
    </source>
</evidence>
<dbReference type="Proteomes" id="UP000245293">
    <property type="component" value="Unassembled WGS sequence"/>
</dbReference>
<evidence type="ECO:0000259" key="5">
    <source>
        <dbReference type="SMART" id="SM00563"/>
    </source>
</evidence>
<organism evidence="6 7">
    <name type="scientific">Salibaculum griseiflavum</name>
    <dbReference type="NCBI Taxonomy" id="1914409"/>
    <lineage>
        <taxon>Bacteria</taxon>
        <taxon>Pseudomonadati</taxon>
        <taxon>Pseudomonadota</taxon>
        <taxon>Alphaproteobacteria</taxon>
        <taxon>Rhodobacterales</taxon>
        <taxon>Roseobacteraceae</taxon>
        <taxon>Salibaculum</taxon>
    </lineage>
</organism>
<evidence type="ECO:0000256" key="1">
    <source>
        <dbReference type="ARBA" id="ARBA00005189"/>
    </source>
</evidence>
<gene>
    <name evidence="6" type="ORF">DFK10_11025</name>
</gene>
<dbReference type="SMART" id="SM00563">
    <property type="entry name" value="PlsC"/>
    <property type="match status" value="1"/>
</dbReference>
<evidence type="ECO:0000256" key="2">
    <source>
        <dbReference type="ARBA" id="ARBA00022679"/>
    </source>
</evidence>
<evidence type="ECO:0000313" key="7">
    <source>
        <dbReference type="Proteomes" id="UP000245293"/>
    </source>
</evidence>
<comment type="pathway">
    <text evidence="1">Lipid metabolism.</text>
</comment>
<dbReference type="Pfam" id="PF01553">
    <property type="entry name" value="Acyltransferase"/>
    <property type="match status" value="1"/>
</dbReference>
<dbReference type="PANTHER" id="PTHR10434">
    <property type="entry name" value="1-ACYL-SN-GLYCEROL-3-PHOSPHATE ACYLTRANSFERASE"/>
    <property type="match status" value="1"/>
</dbReference>
<dbReference type="CDD" id="cd07989">
    <property type="entry name" value="LPLAT_AGPAT-like"/>
    <property type="match status" value="1"/>
</dbReference>
<sequence>MQFIQWLRSFVFVVVIYFAMIPYGLIYLPAALRSRDGAIAACHAWCRFVKWTAPWMVGIRTEVRGTPPTGECLIAAKHQSFLDIILIYSSVPRGKFIMKKELTKAPILGWYALRIGCVPVDRGKRAQAVQRMVADVEAGRADPGQLIIYPQGTRIPPGVKAPYKVGSSVLYSELGQPCVPVACNVGLFWPRKGIMRRPGTAVVEFLDPIPQGLTGRDFMNRLEHEVEERSNALMAEAGLKEIET</sequence>
<feature type="domain" description="Phospholipid/glycerol acyltransferase" evidence="5">
    <location>
        <begin position="72"/>
        <end position="186"/>
    </location>
</feature>
<keyword evidence="4" id="KW-0472">Membrane</keyword>
<dbReference type="InterPro" id="IPR002123">
    <property type="entry name" value="Plipid/glycerol_acylTrfase"/>
</dbReference>
<dbReference type="OrthoDB" id="5290997at2"/>
<keyword evidence="4" id="KW-1133">Transmembrane helix</keyword>
<dbReference type="EMBL" id="QETF01000012">
    <property type="protein sequence ID" value="PWG16493.1"/>
    <property type="molecule type" value="Genomic_DNA"/>
</dbReference>
<dbReference type="SUPFAM" id="SSF69593">
    <property type="entry name" value="Glycerol-3-phosphate (1)-acyltransferase"/>
    <property type="match status" value="1"/>
</dbReference>
<dbReference type="PANTHER" id="PTHR10434:SF40">
    <property type="entry name" value="1-ACYL-SN-GLYCEROL-3-PHOSPHATE ACYLTRANSFERASE"/>
    <property type="match status" value="1"/>
</dbReference>
<protein>
    <submittedName>
        <fullName evidence="6">1-acyl-sn-glycerol-3-phosphate acyltransferase</fullName>
    </submittedName>
</protein>
<keyword evidence="4" id="KW-0812">Transmembrane</keyword>
<dbReference type="GO" id="GO:0006654">
    <property type="term" value="P:phosphatidic acid biosynthetic process"/>
    <property type="evidence" value="ECO:0007669"/>
    <property type="project" value="TreeGrafter"/>
</dbReference>